<dbReference type="EMBL" id="OZ075125">
    <property type="protein sequence ID" value="CAL4929241.1"/>
    <property type="molecule type" value="Genomic_DNA"/>
</dbReference>
<organism evidence="2 3">
    <name type="scientific">Urochloa decumbens</name>
    <dbReference type="NCBI Taxonomy" id="240449"/>
    <lineage>
        <taxon>Eukaryota</taxon>
        <taxon>Viridiplantae</taxon>
        <taxon>Streptophyta</taxon>
        <taxon>Embryophyta</taxon>
        <taxon>Tracheophyta</taxon>
        <taxon>Spermatophyta</taxon>
        <taxon>Magnoliopsida</taxon>
        <taxon>Liliopsida</taxon>
        <taxon>Poales</taxon>
        <taxon>Poaceae</taxon>
        <taxon>PACMAD clade</taxon>
        <taxon>Panicoideae</taxon>
        <taxon>Panicodae</taxon>
        <taxon>Paniceae</taxon>
        <taxon>Melinidinae</taxon>
        <taxon>Urochloa</taxon>
    </lineage>
</organism>
<dbReference type="Proteomes" id="UP001497457">
    <property type="component" value="Chromosome 15b"/>
</dbReference>
<evidence type="ECO:0000313" key="2">
    <source>
        <dbReference type="EMBL" id="CAL4929241.1"/>
    </source>
</evidence>
<evidence type="ECO:0000259" key="1">
    <source>
        <dbReference type="Pfam" id="PF07762"/>
    </source>
</evidence>
<protein>
    <recommendedName>
        <fullName evidence="1">DUF1618 domain-containing protein</fullName>
    </recommendedName>
</protein>
<evidence type="ECO:0000313" key="3">
    <source>
        <dbReference type="Proteomes" id="UP001497457"/>
    </source>
</evidence>
<keyword evidence="3" id="KW-1185">Reference proteome</keyword>
<feature type="domain" description="DUF1618" evidence="1">
    <location>
        <begin position="226"/>
        <end position="345"/>
    </location>
</feature>
<reference evidence="3" key="1">
    <citation type="submission" date="2024-06" db="EMBL/GenBank/DDBJ databases">
        <authorList>
            <person name="Ryan C."/>
        </authorList>
    </citation>
    <scope>NUCLEOTIDE SEQUENCE [LARGE SCALE GENOMIC DNA]</scope>
</reference>
<reference evidence="2 3" key="2">
    <citation type="submission" date="2024-10" db="EMBL/GenBank/DDBJ databases">
        <authorList>
            <person name="Ryan C."/>
        </authorList>
    </citation>
    <scope>NUCLEOTIDE SEQUENCE [LARGE SCALE GENOMIC DNA]</scope>
</reference>
<sequence>MAASSSSAPALAPAPAPAPDPHWTILGRVALLQRTIGELVCVAVAKPPCASTLTVRTSALLELTDDGDDDSDKDRYVAAVAADADANSASLLHVSRCPLIGVDLDLDRPGTLLVATGFVPADASEHVYTTTDVVRLPDRTSPDGKPVTSSCIRSLGLISFPGSGGADYMVADLRLADGAKDLFSLLSFRSGTDAWVERQLSCPSMCGLSVLWSSDDVIAHDQKLWWMNFELGLLGCDVFFKDPGLEHVILPQTLTEGLLNIQSGGGILRTSQGKLRYVEIARPLTDPPQNTVITIWTLLDHFPWWEKRCSTNLGSIWSSRCYKDSKLPEEAPVIAFVHPQDPDAVFFLLQKFVFSVNVPQNRIVDLIEDPSVVGVLSGNTVLQPICWRYILSWELPPWLHTEHLSMPFDDFMALLESPTADHQV</sequence>
<gene>
    <name evidence="2" type="ORF">URODEC1_LOCUS25690</name>
</gene>
<proteinExistence type="predicted"/>
<accession>A0ABC8XPZ0</accession>
<dbReference type="Pfam" id="PF07762">
    <property type="entry name" value="DUF1618"/>
    <property type="match status" value="1"/>
</dbReference>
<dbReference type="PANTHER" id="PTHR33086">
    <property type="entry name" value="OS05G0468200 PROTEIN-RELATED"/>
    <property type="match status" value="1"/>
</dbReference>
<dbReference type="AlphaFoldDB" id="A0ABC8XPZ0"/>
<dbReference type="InterPro" id="IPR011676">
    <property type="entry name" value="DUF1618"/>
</dbReference>
<name>A0ABC8XPZ0_9POAL</name>
<dbReference type="PANTHER" id="PTHR33086:SF51">
    <property type="entry name" value="OS06G0307900 PROTEIN"/>
    <property type="match status" value="1"/>
</dbReference>